<dbReference type="AlphaFoldDB" id="A0A256LEG6"/>
<keyword evidence="2" id="KW-0238">DNA-binding</keyword>
<evidence type="ECO:0000313" key="5">
    <source>
        <dbReference type="EMBL" id="OYR88080.1"/>
    </source>
</evidence>
<evidence type="ECO:0000259" key="4">
    <source>
        <dbReference type="PROSITE" id="PS50949"/>
    </source>
</evidence>
<dbReference type="InterPro" id="IPR036388">
    <property type="entry name" value="WH-like_DNA-bd_sf"/>
</dbReference>
<accession>A0A256LEG6</accession>
<reference evidence="6 7" key="1">
    <citation type="submission" date="2017-04" db="EMBL/GenBank/DDBJ databases">
        <authorList>
            <person name="Afonso C.L."/>
            <person name="Miller P.J."/>
            <person name="Scott M.A."/>
            <person name="Spackman E."/>
            <person name="Goraichik I."/>
            <person name="Dimitrov K.M."/>
            <person name="Suarez D.L."/>
            <person name="Swayne D.E."/>
        </authorList>
    </citation>
    <scope>NUCLEOTIDE SEQUENCE [LARGE SCALE GENOMIC DNA]</scope>
    <source>
        <strain evidence="6 7">609q</strain>
    </source>
</reference>
<dbReference type="Proteomes" id="UP000216316">
    <property type="component" value="Unassembled WGS sequence"/>
</dbReference>
<reference evidence="5" key="2">
    <citation type="submission" date="2017-05" db="EMBL/GenBank/DDBJ databases">
        <authorList>
            <person name="Lin X.B."/>
            <person name="Stothard P."/>
            <person name="Tasseva G."/>
            <person name="Walter J."/>
        </authorList>
    </citation>
    <scope>NUCLEOTIDE SEQUENCE</scope>
    <source>
        <strain evidence="5">609u</strain>
    </source>
</reference>
<dbReference type="Pfam" id="PF07702">
    <property type="entry name" value="UTRA"/>
    <property type="match status" value="1"/>
</dbReference>
<dbReference type="GO" id="GO:0003700">
    <property type="term" value="F:DNA-binding transcription factor activity"/>
    <property type="evidence" value="ECO:0007669"/>
    <property type="project" value="InterPro"/>
</dbReference>
<evidence type="ECO:0000313" key="8">
    <source>
        <dbReference type="Proteomes" id="UP000216316"/>
    </source>
</evidence>
<dbReference type="Gene3D" id="3.40.1410.10">
    <property type="entry name" value="Chorismate lyase-like"/>
    <property type="match status" value="1"/>
</dbReference>
<evidence type="ECO:0000256" key="3">
    <source>
        <dbReference type="ARBA" id="ARBA00023163"/>
    </source>
</evidence>
<keyword evidence="8" id="KW-1185">Reference proteome</keyword>
<dbReference type="CDD" id="cd07377">
    <property type="entry name" value="WHTH_GntR"/>
    <property type="match status" value="1"/>
</dbReference>
<dbReference type="PROSITE" id="PS50949">
    <property type="entry name" value="HTH_GNTR"/>
    <property type="match status" value="1"/>
</dbReference>
<dbReference type="SUPFAM" id="SSF64288">
    <property type="entry name" value="Chorismate lyase-like"/>
    <property type="match status" value="1"/>
</dbReference>
<evidence type="ECO:0000313" key="7">
    <source>
        <dbReference type="Proteomes" id="UP000215828"/>
    </source>
</evidence>
<dbReference type="PANTHER" id="PTHR44846:SF17">
    <property type="entry name" value="GNTR-FAMILY TRANSCRIPTIONAL REGULATOR"/>
    <property type="match status" value="1"/>
</dbReference>
<dbReference type="InterPro" id="IPR036390">
    <property type="entry name" value="WH_DNA-bd_sf"/>
</dbReference>
<dbReference type="GO" id="GO:0045892">
    <property type="term" value="P:negative regulation of DNA-templated transcription"/>
    <property type="evidence" value="ECO:0007669"/>
    <property type="project" value="TreeGrafter"/>
</dbReference>
<dbReference type="PRINTS" id="PR00035">
    <property type="entry name" value="HTHGNTR"/>
</dbReference>
<dbReference type="EMBL" id="NGNX01000022">
    <property type="protein sequence ID" value="OYR91553.1"/>
    <property type="molecule type" value="Genomic_DNA"/>
</dbReference>
<dbReference type="InterPro" id="IPR050679">
    <property type="entry name" value="Bact_HTH_transcr_reg"/>
</dbReference>
<dbReference type="Pfam" id="PF00392">
    <property type="entry name" value="GntR"/>
    <property type="match status" value="1"/>
</dbReference>
<gene>
    <name evidence="5" type="ORF">CBF53_06125</name>
    <name evidence="6" type="ORF">CBF70_06815</name>
</gene>
<feature type="domain" description="HTH gntR-type" evidence="4">
    <location>
        <begin position="3"/>
        <end position="70"/>
    </location>
</feature>
<evidence type="ECO:0000256" key="1">
    <source>
        <dbReference type="ARBA" id="ARBA00023015"/>
    </source>
</evidence>
<dbReference type="InterPro" id="IPR028978">
    <property type="entry name" value="Chorismate_lyase_/UTRA_dom_sf"/>
</dbReference>
<dbReference type="SMART" id="SM00345">
    <property type="entry name" value="HTH_GNTR"/>
    <property type="match status" value="1"/>
</dbReference>
<dbReference type="SMART" id="SM00866">
    <property type="entry name" value="UTRA"/>
    <property type="match status" value="1"/>
</dbReference>
<keyword evidence="3" id="KW-0804">Transcription</keyword>
<evidence type="ECO:0000313" key="6">
    <source>
        <dbReference type="EMBL" id="OYR91553.1"/>
    </source>
</evidence>
<comment type="caution">
    <text evidence="6">The sequence shown here is derived from an EMBL/GenBank/DDBJ whole genome shotgun (WGS) entry which is preliminary data.</text>
</comment>
<sequence length="238" mass="27595">MKKPLYQQVISDLENKIKSEMKPNDRLPSERQLLKEYGVSRNTIRLALNDLEERGIIYRLHGKGTFVSTIYLDQTNLGSMYSFSEQMSETGHKPTTQNRTLELVTPEEDVANQLNLRAGEKAYKLVRLRLADGVPLMYGETYLPEKIFPNLKMSDLKENLYTVMKQKYNEQSILAFEDVQAVNLDEKDSKVLGVKPRDASLKIFRRAINDKNVPIEFTISLARGDRFIYRSRQYNHLV</sequence>
<dbReference type="SUPFAM" id="SSF46785">
    <property type="entry name" value="Winged helix' DNA-binding domain"/>
    <property type="match status" value="1"/>
</dbReference>
<dbReference type="Proteomes" id="UP000215828">
    <property type="component" value="Unassembled WGS sequence"/>
</dbReference>
<proteinExistence type="predicted"/>
<dbReference type="InterPro" id="IPR000524">
    <property type="entry name" value="Tscrpt_reg_HTH_GntR"/>
</dbReference>
<dbReference type="PANTHER" id="PTHR44846">
    <property type="entry name" value="MANNOSYL-D-GLYCERATE TRANSPORT/METABOLISM SYSTEM REPRESSOR MNGR-RELATED"/>
    <property type="match status" value="1"/>
</dbReference>
<organism evidence="6 7">
    <name type="scientific">Lactobacillus taiwanensis</name>
    <dbReference type="NCBI Taxonomy" id="508451"/>
    <lineage>
        <taxon>Bacteria</taxon>
        <taxon>Bacillati</taxon>
        <taxon>Bacillota</taxon>
        <taxon>Bacilli</taxon>
        <taxon>Lactobacillales</taxon>
        <taxon>Lactobacillaceae</taxon>
        <taxon>Lactobacillus</taxon>
    </lineage>
</organism>
<keyword evidence="1" id="KW-0805">Transcription regulation</keyword>
<dbReference type="EMBL" id="NGNV01000022">
    <property type="protein sequence ID" value="OYR88080.1"/>
    <property type="molecule type" value="Genomic_DNA"/>
</dbReference>
<dbReference type="RefSeq" id="WP_094496439.1">
    <property type="nucleotide sequence ID" value="NZ_NGNV01000022.1"/>
</dbReference>
<dbReference type="InterPro" id="IPR011663">
    <property type="entry name" value="UTRA"/>
</dbReference>
<name>A0A256LEG6_9LACO</name>
<reference evidence="7 8" key="3">
    <citation type="submission" date="2017-09" db="EMBL/GenBank/DDBJ databases">
        <title>Tripartite evolution among Lactobacillus johnsonii, Lactobacillus taiwanensis, Lactobacillus reuteri and their rodent host.</title>
        <authorList>
            <person name="Wang T."/>
            <person name="Knowles S."/>
            <person name="Cheng C."/>
        </authorList>
    </citation>
    <scope>NUCLEOTIDE SEQUENCE [LARGE SCALE GENOMIC DNA]</scope>
    <source>
        <strain evidence="6 7">609q</strain>
        <strain evidence="5 8">609u</strain>
    </source>
</reference>
<protein>
    <submittedName>
        <fullName evidence="6">GntR family transcriptional regulator</fullName>
    </submittedName>
</protein>
<evidence type="ECO:0000256" key="2">
    <source>
        <dbReference type="ARBA" id="ARBA00023125"/>
    </source>
</evidence>
<dbReference type="Gene3D" id="1.10.10.10">
    <property type="entry name" value="Winged helix-like DNA-binding domain superfamily/Winged helix DNA-binding domain"/>
    <property type="match status" value="1"/>
</dbReference>
<dbReference type="GO" id="GO:0003677">
    <property type="term" value="F:DNA binding"/>
    <property type="evidence" value="ECO:0007669"/>
    <property type="project" value="UniProtKB-KW"/>
</dbReference>